<evidence type="ECO:0000313" key="12">
    <source>
        <dbReference type="Proteomes" id="UP000326595"/>
    </source>
</evidence>
<evidence type="ECO:0000256" key="4">
    <source>
        <dbReference type="ARBA" id="ARBA00022801"/>
    </source>
</evidence>
<dbReference type="FunFam" id="3.40.50.300:FF:000575">
    <property type="entry name" value="ATP-dependent helicase hrpA"/>
    <property type="match status" value="1"/>
</dbReference>
<organism evidence="11">
    <name type="scientific">Pseudomonas fluorescens</name>
    <dbReference type="NCBI Taxonomy" id="294"/>
    <lineage>
        <taxon>Bacteria</taxon>
        <taxon>Pseudomonadati</taxon>
        <taxon>Pseudomonadota</taxon>
        <taxon>Gammaproteobacteria</taxon>
        <taxon>Pseudomonadales</taxon>
        <taxon>Pseudomonadaceae</taxon>
        <taxon>Pseudomonas</taxon>
    </lineage>
</organism>
<dbReference type="SUPFAM" id="SSF52540">
    <property type="entry name" value="P-loop containing nucleoside triphosphate hydrolases"/>
    <property type="match status" value="1"/>
</dbReference>
<keyword evidence="6" id="KW-0067">ATP-binding</keyword>
<dbReference type="SMART" id="SM00490">
    <property type="entry name" value="HELICc"/>
    <property type="match status" value="1"/>
</dbReference>
<dbReference type="PANTHER" id="PTHR18934:SF99">
    <property type="entry name" value="ATP-DEPENDENT RNA HELICASE DHX37-RELATED"/>
    <property type="match status" value="1"/>
</dbReference>
<dbReference type="Pfam" id="PF11898">
    <property type="entry name" value="DUF3418"/>
    <property type="match status" value="1"/>
</dbReference>
<dbReference type="InterPro" id="IPR003593">
    <property type="entry name" value="AAA+_ATPase"/>
</dbReference>
<keyword evidence="3" id="KW-0547">Nucleotide-binding</keyword>
<protein>
    <recommendedName>
        <fullName evidence="2">RNA helicase</fullName>
        <ecNumber evidence="2">3.6.4.13</ecNumber>
    </recommendedName>
</protein>
<evidence type="ECO:0000256" key="2">
    <source>
        <dbReference type="ARBA" id="ARBA00012552"/>
    </source>
</evidence>
<dbReference type="InterPro" id="IPR048333">
    <property type="entry name" value="HA2_WH"/>
</dbReference>
<dbReference type="Pfam" id="PF04408">
    <property type="entry name" value="WHD_HA2"/>
    <property type="match status" value="1"/>
</dbReference>
<evidence type="ECO:0000313" key="11">
    <source>
        <dbReference type="EMBL" id="VVN15399.1"/>
    </source>
</evidence>
<dbReference type="EC" id="3.6.4.13" evidence="2"/>
<dbReference type="GO" id="GO:0003723">
    <property type="term" value="F:RNA binding"/>
    <property type="evidence" value="ECO:0007669"/>
    <property type="project" value="TreeGrafter"/>
</dbReference>
<dbReference type="Pfam" id="PF07717">
    <property type="entry name" value="OB_NTP_bind"/>
    <property type="match status" value="1"/>
</dbReference>
<dbReference type="EMBL" id="OZ024668">
    <property type="protein sequence ID" value="CAK9890685.1"/>
    <property type="molecule type" value="Genomic_DNA"/>
</dbReference>
<dbReference type="Gene3D" id="3.40.50.300">
    <property type="entry name" value="P-loop containing nucleotide triphosphate hydrolases"/>
    <property type="match status" value="2"/>
</dbReference>
<feature type="domain" description="Helicase C-terminal" evidence="9">
    <location>
        <begin position="272"/>
        <end position="449"/>
    </location>
</feature>
<dbReference type="SMART" id="SM00382">
    <property type="entry name" value="AAA"/>
    <property type="match status" value="1"/>
</dbReference>
<dbReference type="PANTHER" id="PTHR18934">
    <property type="entry name" value="ATP-DEPENDENT RNA HELICASE"/>
    <property type="match status" value="1"/>
</dbReference>
<name>A0A5E6VQ51_PSEFL</name>
<sequence>MTDHAIDQLLKNLDHAMIAERHRLRRQMHELRKRPDEAKLAQWVDKVQASCAQVTARKASVPSIRYDDSLPIAAKRDEIKKVLAEHQVLIIAGETGSGKTTQLPKICLELGRGQHGLIAHTQPRRIAARSVATRVAEELGTPLGALVGYQVRFEDQSDANTLVKLMTDGILLAETQHDRFLERYDTIIVDEAHERSLNIDFLLGYLKTLLPRRPDLKVIITSATIDLERFSKHFNDAPIIEVSGRTYPVETWYRPLTSEQDEEGNRVEDDLTVDQAILATLDEIAAHERSLGKGPGDVLVFLPGEREIRDAAEMLRKAQVRHTEILPLYARLSPAEQQKIFQSHPGRRVVLATNVAETSLTVPGIRYVIDSGTARISRYSYRAKVQRLPIEAVSQASANQRKGRCGRVEPGICVRLYSEEDFNSRPAFTDPEILRTNLAAVILQMLHLRLGEIDAFPFIEPPDGKAISDGFNLLQELSAVNRENQLTPLGRQLARLPVDPRLGRMLLEGAKQGSLNELLIVASALSVQDPRERPPERQQAADQAHAQWKDADSDFAALVNLWRGFEEQRQALTASPLRNWCRKNFLNYLRLREWRDAHRQLSLICRDLQLSINKEPADYPRLHKAILSGLLSQIGQKTEDGDYLGARQRRFWVHPSSGLGKKRPQWLMTAELVETTKLYARMVAKIDSDWIEPLAGHLIKKNHFEPHWEKKRGQVVAFEQVTLYGLIVVGRRPVHYGPVDPVMSRELFIREALVGGEIQSKAKCLTANRRLLEQLDELEAKARRRDILADEETLYGFYEARLPAEIHQTATFDSWYRVNSQKDPQLLIMREEDVLAREASEVTAAQYPDTLRLGDLSLALSYHFEPNHPRDGVTVRVPAPLLPSLPGERLEWLVPGLLEAKCIALVRNLPKALRKNFVPVPDFVKAALQRMVFAEGSLPQALGRELLRMTGARVSDEAWAEAAAQVDSHLKMNLEVVDGQGKFLGEGRDLAELTARFAAASQAALAVPQTAQSQQPVQAKAFTPVAETAQQKFAGLSMTVYPALVEENGTVKEGRFSTQAEAEFQHRRALQRLLLQQLAEPAKFLRGKLPGLTELGLLYRELGRVEALVEDILLASLDSCILEGEATLPRDGAGLASLAERKRGSWAEHAERLARLTLEVLKLWHGLQKRFKGKIDLAQAVALNDIKQQLGNLVYPGFVRETPGLWLKELPRYLKAIELRLEKLGAQVQKDRVWSGELGNLWSQYKTRLDKHAQEGKRDEQLQLYRWWLEEYRVSLFAQQLGTKVPVSDKRLSKQWSQVEA</sequence>
<accession>A0A5E6VQ51</accession>
<dbReference type="InterPro" id="IPR027417">
    <property type="entry name" value="P-loop_NTPase"/>
</dbReference>
<proteinExistence type="inferred from homology"/>
<dbReference type="FunFam" id="3.40.50.300:FF:000439">
    <property type="entry name" value="ATP-dependent RNA helicase HrpA"/>
    <property type="match status" value="1"/>
</dbReference>
<evidence type="ECO:0000256" key="5">
    <source>
        <dbReference type="ARBA" id="ARBA00022806"/>
    </source>
</evidence>
<dbReference type="SMART" id="SM00487">
    <property type="entry name" value="DEXDc"/>
    <property type="match status" value="1"/>
</dbReference>
<dbReference type="InterPro" id="IPR001650">
    <property type="entry name" value="Helicase_C-like"/>
</dbReference>
<dbReference type="InterPro" id="IPR007502">
    <property type="entry name" value="Helicase-assoc_dom"/>
</dbReference>
<dbReference type="InterPro" id="IPR011709">
    <property type="entry name" value="DEAD-box_helicase_OB_fold"/>
</dbReference>
<dbReference type="GO" id="GO:0005524">
    <property type="term" value="F:ATP binding"/>
    <property type="evidence" value="ECO:0007669"/>
    <property type="project" value="UniProtKB-KW"/>
</dbReference>
<evidence type="ECO:0000259" key="8">
    <source>
        <dbReference type="PROSITE" id="PS51192"/>
    </source>
</evidence>
<dbReference type="EMBL" id="CABVHG010000026">
    <property type="protein sequence ID" value="VVN15399.1"/>
    <property type="molecule type" value="Genomic_DNA"/>
</dbReference>
<dbReference type="PROSITE" id="PS51194">
    <property type="entry name" value="HELICASE_CTER"/>
    <property type="match status" value="1"/>
</dbReference>
<dbReference type="InterPro" id="IPR010222">
    <property type="entry name" value="RNA_helicase_HrpA"/>
</dbReference>
<gene>
    <name evidence="10" type="ORF">PS652_03534</name>
    <name evidence="11" type="ORF">PS652_04036</name>
</gene>
<dbReference type="Pfam" id="PF00270">
    <property type="entry name" value="DEAD"/>
    <property type="match status" value="1"/>
</dbReference>
<dbReference type="Gene3D" id="1.20.120.1080">
    <property type="match status" value="1"/>
</dbReference>
<comment type="similarity">
    <text evidence="1">Belongs to the DEAD box helicase family. DEAH subfamily.</text>
</comment>
<evidence type="ECO:0000256" key="7">
    <source>
        <dbReference type="ARBA" id="ARBA00047984"/>
    </source>
</evidence>
<evidence type="ECO:0000313" key="10">
    <source>
        <dbReference type="EMBL" id="CAK9890685.1"/>
    </source>
</evidence>
<dbReference type="SMART" id="SM00847">
    <property type="entry name" value="HA2"/>
    <property type="match status" value="1"/>
</dbReference>
<evidence type="ECO:0000259" key="9">
    <source>
        <dbReference type="PROSITE" id="PS51194"/>
    </source>
</evidence>
<keyword evidence="4" id="KW-0378">Hydrolase</keyword>
<dbReference type="GO" id="GO:0016787">
    <property type="term" value="F:hydrolase activity"/>
    <property type="evidence" value="ECO:0007669"/>
    <property type="project" value="UniProtKB-KW"/>
</dbReference>
<evidence type="ECO:0000256" key="3">
    <source>
        <dbReference type="ARBA" id="ARBA00022741"/>
    </source>
</evidence>
<dbReference type="Proteomes" id="UP000326595">
    <property type="component" value="Chromosome"/>
</dbReference>
<feature type="domain" description="Helicase ATP-binding" evidence="8">
    <location>
        <begin position="80"/>
        <end position="243"/>
    </location>
</feature>
<reference evidence="11" key="1">
    <citation type="submission" date="2019-09" db="EMBL/GenBank/DDBJ databases">
        <authorList>
            <person name="Chandra G."/>
            <person name="Truman W A."/>
        </authorList>
    </citation>
    <scope>NUCLEOTIDE SEQUENCE [LARGE SCALE GENOMIC DNA]</scope>
    <source>
        <strain evidence="11">PS652</strain>
    </source>
</reference>
<dbReference type="NCBIfam" id="TIGR01967">
    <property type="entry name" value="DEAH_box_HrpA"/>
    <property type="match status" value="1"/>
</dbReference>
<dbReference type="NCBIfam" id="NF008348">
    <property type="entry name" value="PRK11131.1"/>
    <property type="match status" value="1"/>
</dbReference>
<reference evidence="10 12" key="2">
    <citation type="submission" date="2024-03" db="EMBL/GenBank/DDBJ databases">
        <authorList>
            <person name="Alaster D. Moffat"/>
            <person name="Govind Chandra"/>
            <person name="Andrew W. Truman"/>
        </authorList>
    </citation>
    <scope>NUCLEOTIDE SEQUENCE [LARGE SCALE GENOMIC DNA]</scope>
    <source>
        <strain evidence="10">PS652</strain>
    </source>
</reference>
<dbReference type="CDD" id="cd18791">
    <property type="entry name" value="SF2_C_RHA"/>
    <property type="match status" value="1"/>
</dbReference>
<dbReference type="InterPro" id="IPR014001">
    <property type="entry name" value="Helicase_ATP-bd"/>
</dbReference>
<evidence type="ECO:0000256" key="1">
    <source>
        <dbReference type="ARBA" id="ARBA00008792"/>
    </source>
</evidence>
<dbReference type="CDD" id="cd17989">
    <property type="entry name" value="DEXHc_HrpA"/>
    <property type="match status" value="1"/>
</dbReference>
<dbReference type="Pfam" id="PF21010">
    <property type="entry name" value="HA2_C"/>
    <property type="match status" value="1"/>
</dbReference>
<evidence type="ECO:0000256" key="6">
    <source>
        <dbReference type="ARBA" id="ARBA00022840"/>
    </source>
</evidence>
<dbReference type="FunFam" id="1.20.120.1080:FF:000005">
    <property type="entry name" value="ATP-dependent helicase HrpA"/>
    <property type="match status" value="1"/>
</dbReference>
<dbReference type="InterPro" id="IPR011545">
    <property type="entry name" value="DEAD/DEAH_box_helicase_dom"/>
</dbReference>
<dbReference type="InterPro" id="IPR024590">
    <property type="entry name" value="HrpA_C"/>
</dbReference>
<keyword evidence="5" id="KW-0347">Helicase</keyword>
<dbReference type="Pfam" id="PF00271">
    <property type="entry name" value="Helicase_C"/>
    <property type="match status" value="1"/>
</dbReference>
<dbReference type="RefSeq" id="WP_038996527.1">
    <property type="nucleotide sequence ID" value="NZ_OZ024668.1"/>
</dbReference>
<dbReference type="GO" id="GO:0003724">
    <property type="term" value="F:RNA helicase activity"/>
    <property type="evidence" value="ECO:0007669"/>
    <property type="project" value="UniProtKB-EC"/>
</dbReference>
<comment type="catalytic activity">
    <reaction evidence="7">
        <text>ATP + H2O = ADP + phosphate + H(+)</text>
        <dbReference type="Rhea" id="RHEA:13065"/>
        <dbReference type="ChEBI" id="CHEBI:15377"/>
        <dbReference type="ChEBI" id="CHEBI:15378"/>
        <dbReference type="ChEBI" id="CHEBI:30616"/>
        <dbReference type="ChEBI" id="CHEBI:43474"/>
        <dbReference type="ChEBI" id="CHEBI:456216"/>
        <dbReference type="EC" id="3.6.4.13"/>
    </reaction>
</comment>
<dbReference type="PROSITE" id="PS51192">
    <property type="entry name" value="HELICASE_ATP_BIND_1"/>
    <property type="match status" value="1"/>
</dbReference>